<evidence type="ECO:0000256" key="6">
    <source>
        <dbReference type="ARBA" id="ARBA00022917"/>
    </source>
</evidence>
<comment type="similarity">
    <text evidence="1 9 10">Belongs to the class-I aminoacyl-tRNA synthetase family.</text>
</comment>
<keyword evidence="4 9" id="KW-0547">Nucleotide-binding</keyword>
<evidence type="ECO:0000256" key="8">
    <source>
        <dbReference type="ARBA" id="ARBA00049339"/>
    </source>
</evidence>
<dbReference type="Gene3D" id="3.40.50.620">
    <property type="entry name" value="HUPs"/>
    <property type="match status" value="1"/>
</dbReference>
<evidence type="ECO:0000256" key="1">
    <source>
        <dbReference type="ARBA" id="ARBA00005594"/>
    </source>
</evidence>
<dbReference type="PANTHER" id="PTHR11956">
    <property type="entry name" value="ARGINYL-TRNA SYNTHETASE"/>
    <property type="match status" value="1"/>
</dbReference>
<evidence type="ECO:0000313" key="14">
    <source>
        <dbReference type="Proteomes" id="UP000604243"/>
    </source>
</evidence>
<name>A0ABQ3FLD9_9GAMM</name>
<keyword evidence="3 9" id="KW-0436">Ligase</keyword>
<evidence type="ECO:0000256" key="4">
    <source>
        <dbReference type="ARBA" id="ARBA00022741"/>
    </source>
</evidence>
<dbReference type="HAMAP" id="MF_00123">
    <property type="entry name" value="Arg_tRNA_synth"/>
    <property type="match status" value="1"/>
</dbReference>
<dbReference type="SMART" id="SM01016">
    <property type="entry name" value="Arg_tRNA_synt_N"/>
    <property type="match status" value="1"/>
</dbReference>
<keyword evidence="5 9" id="KW-0067">ATP-binding</keyword>
<dbReference type="CDD" id="cd00671">
    <property type="entry name" value="ArgRS_core"/>
    <property type="match status" value="1"/>
</dbReference>
<feature type="domain" description="DALR anticodon binding" evidence="11">
    <location>
        <begin position="440"/>
        <end position="561"/>
    </location>
</feature>
<feature type="short sequence motif" description="'HIGH' region" evidence="9">
    <location>
        <begin position="128"/>
        <end position="138"/>
    </location>
</feature>
<dbReference type="PRINTS" id="PR01038">
    <property type="entry name" value="TRNASYNTHARG"/>
</dbReference>
<dbReference type="CDD" id="cd07956">
    <property type="entry name" value="Anticodon_Ia_Arg"/>
    <property type="match status" value="1"/>
</dbReference>
<protein>
    <recommendedName>
        <fullName evidence="9">Arginine--tRNA ligase</fullName>
        <ecNumber evidence="9">6.1.1.19</ecNumber>
    </recommendedName>
    <alternativeName>
        <fullName evidence="9">Arginyl-tRNA synthetase</fullName>
        <shortName evidence="9">ArgRS</shortName>
    </alternativeName>
</protein>
<dbReference type="Pfam" id="PF00750">
    <property type="entry name" value="tRNA-synt_1d"/>
    <property type="match status" value="1"/>
</dbReference>
<keyword evidence="7 9" id="KW-0030">Aminoacyl-tRNA synthetase</keyword>
<dbReference type="SMART" id="SM00836">
    <property type="entry name" value="DALR_1"/>
    <property type="match status" value="1"/>
</dbReference>
<evidence type="ECO:0000256" key="3">
    <source>
        <dbReference type="ARBA" id="ARBA00022598"/>
    </source>
</evidence>
<dbReference type="Pfam" id="PF03485">
    <property type="entry name" value="Arg_tRNA_synt_N"/>
    <property type="match status" value="1"/>
</dbReference>
<evidence type="ECO:0000256" key="7">
    <source>
        <dbReference type="ARBA" id="ARBA00023146"/>
    </source>
</evidence>
<comment type="caution">
    <text evidence="13">The sequence shown here is derived from an EMBL/GenBank/DDBJ whole genome shotgun (WGS) entry which is preliminary data.</text>
</comment>
<dbReference type="Gene3D" id="3.30.1360.70">
    <property type="entry name" value="Arginyl tRNA synthetase N-terminal domain"/>
    <property type="match status" value="1"/>
</dbReference>
<dbReference type="InterPro" id="IPR035684">
    <property type="entry name" value="ArgRS_core"/>
</dbReference>
<dbReference type="GO" id="GO:0016874">
    <property type="term" value="F:ligase activity"/>
    <property type="evidence" value="ECO:0007669"/>
    <property type="project" value="UniProtKB-KW"/>
</dbReference>
<dbReference type="GO" id="GO:0004519">
    <property type="term" value="F:endonuclease activity"/>
    <property type="evidence" value="ECO:0007669"/>
    <property type="project" value="UniProtKB-KW"/>
</dbReference>
<dbReference type="Proteomes" id="UP000604243">
    <property type="component" value="Unassembled WGS sequence"/>
</dbReference>
<evidence type="ECO:0000259" key="12">
    <source>
        <dbReference type="SMART" id="SM01016"/>
    </source>
</evidence>
<keyword evidence="6 9" id="KW-0648">Protein biosynthesis</keyword>
<evidence type="ECO:0000259" key="11">
    <source>
        <dbReference type="SMART" id="SM00836"/>
    </source>
</evidence>
<keyword evidence="2 9" id="KW-0963">Cytoplasm</keyword>
<accession>A0ABQ3FLD9</accession>
<dbReference type="RefSeq" id="WP_189518367.1">
    <property type="nucleotide sequence ID" value="NZ_BMZM01000003.1"/>
</dbReference>
<dbReference type="SUPFAM" id="SSF52374">
    <property type="entry name" value="Nucleotidylyl transferase"/>
    <property type="match status" value="1"/>
</dbReference>
<dbReference type="InterPro" id="IPR008909">
    <property type="entry name" value="DALR_anticod-bd"/>
</dbReference>
<feature type="domain" description="Arginyl tRNA synthetase N-terminal" evidence="12">
    <location>
        <begin position="3"/>
        <end position="91"/>
    </location>
</feature>
<dbReference type="Gene3D" id="1.10.730.10">
    <property type="entry name" value="Isoleucyl-tRNA Synthetase, Domain 1"/>
    <property type="match status" value="1"/>
</dbReference>
<dbReference type="PANTHER" id="PTHR11956:SF5">
    <property type="entry name" value="ARGININE--TRNA LIGASE, CYTOPLASMIC"/>
    <property type="match status" value="1"/>
</dbReference>
<proteinExistence type="inferred from homology"/>
<comment type="subcellular location">
    <subcellularLocation>
        <location evidence="9">Cytoplasm</location>
    </subcellularLocation>
</comment>
<dbReference type="InterPro" id="IPR001412">
    <property type="entry name" value="aa-tRNA-synth_I_CS"/>
</dbReference>
<evidence type="ECO:0000256" key="10">
    <source>
        <dbReference type="RuleBase" id="RU363038"/>
    </source>
</evidence>
<keyword evidence="13" id="KW-0255">Endonuclease</keyword>
<evidence type="ECO:0000256" key="5">
    <source>
        <dbReference type="ARBA" id="ARBA00022840"/>
    </source>
</evidence>
<dbReference type="InterPro" id="IPR014729">
    <property type="entry name" value="Rossmann-like_a/b/a_fold"/>
</dbReference>
<comment type="catalytic activity">
    <reaction evidence="8 9">
        <text>tRNA(Arg) + L-arginine + ATP = L-arginyl-tRNA(Arg) + AMP + diphosphate</text>
        <dbReference type="Rhea" id="RHEA:20301"/>
        <dbReference type="Rhea" id="RHEA-COMP:9658"/>
        <dbReference type="Rhea" id="RHEA-COMP:9673"/>
        <dbReference type="ChEBI" id="CHEBI:30616"/>
        <dbReference type="ChEBI" id="CHEBI:32682"/>
        <dbReference type="ChEBI" id="CHEBI:33019"/>
        <dbReference type="ChEBI" id="CHEBI:78442"/>
        <dbReference type="ChEBI" id="CHEBI:78513"/>
        <dbReference type="ChEBI" id="CHEBI:456215"/>
        <dbReference type="EC" id="6.1.1.19"/>
    </reaction>
</comment>
<evidence type="ECO:0000256" key="2">
    <source>
        <dbReference type="ARBA" id="ARBA00022490"/>
    </source>
</evidence>
<evidence type="ECO:0000256" key="9">
    <source>
        <dbReference type="HAMAP-Rule" id="MF_00123"/>
    </source>
</evidence>
<dbReference type="InterPro" id="IPR009080">
    <property type="entry name" value="tRNAsynth_Ia_anticodon-bd"/>
</dbReference>
<organism evidence="13 14">
    <name type="scientific">Kushneria pakistanensis</name>
    <dbReference type="NCBI Taxonomy" id="1508770"/>
    <lineage>
        <taxon>Bacteria</taxon>
        <taxon>Pseudomonadati</taxon>
        <taxon>Pseudomonadota</taxon>
        <taxon>Gammaproteobacteria</taxon>
        <taxon>Oceanospirillales</taxon>
        <taxon>Halomonadaceae</taxon>
        <taxon>Kushneria</taxon>
    </lineage>
</organism>
<reference evidence="14" key="1">
    <citation type="journal article" date="2019" name="Int. J. Syst. Evol. Microbiol.">
        <title>The Global Catalogue of Microorganisms (GCM) 10K type strain sequencing project: providing services to taxonomists for standard genome sequencing and annotation.</title>
        <authorList>
            <consortium name="The Broad Institute Genomics Platform"/>
            <consortium name="The Broad Institute Genome Sequencing Center for Infectious Disease"/>
            <person name="Wu L."/>
            <person name="Ma J."/>
        </authorList>
    </citation>
    <scope>NUCLEOTIDE SEQUENCE [LARGE SCALE GENOMIC DNA]</scope>
    <source>
        <strain evidence="14">KCTC 42082</strain>
    </source>
</reference>
<dbReference type="Pfam" id="PF05746">
    <property type="entry name" value="DALR_1"/>
    <property type="match status" value="1"/>
</dbReference>
<gene>
    <name evidence="9 13" type="primary">argS</name>
    <name evidence="13" type="ORF">GCM10010082_23130</name>
</gene>
<dbReference type="EMBL" id="BMZM01000003">
    <property type="protein sequence ID" value="GHC28943.1"/>
    <property type="molecule type" value="Genomic_DNA"/>
</dbReference>
<evidence type="ECO:0000313" key="13">
    <source>
        <dbReference type="EMBL" id="GHC28943.1"/>
    </source>
</evidence>
<dbReference type="EC" id="6.1.1.19" evidence="9"/>
<comment type="subunit">
    <text evidence="9">Monomer.</text>
</comment>
<sequence length="561" mass="61668">MKETITLLLNTALEALKAEGALPVGTQPDIRVDAARDRAHGDYASNLAMMLAKPAGMKPRDLAERLIAALPASNAVSRVEIAGPGFINFFVNTSAAGEVLFDILEAGDDFGRNNDGAGQKVQVEFVSANPTGPLHVGHGRGAAVGDSLCRLLEANGYSVTREFYYNDAGAQIDNLALSVAARIKGIEPNDPAWPADGYRGEYIQDVARAYMQGETVTADDRQVTAAANPDDMDAIRAFAVAWLRHEQDLDLKAFGVGFDVFFLESSLYESGKVEATVERLIQGGHTYESDGALWLKTTDFGDDKDRVMRKREGGYTYFLPDVAYHLDKWQRGFTTVINEQGADHHSTVTRVRAGLQALDADIPQGWPDYVLHQMVLVTRSGQEVKLSKRAGSYVTLRDLIDEVGRDATRYFLVSRAATSQMTFDIDLARSQSSDNPVYYAQYAHARVCSVEAKAADNGWAFDAGLARESLHLLEDARERDLINRLGSWPEAVRRAAEQREPQQIALYLQELASEFHTCYNAVKVMVDDANLRNARLALGMAVRQVMRNGLDLLGVSAPREM</sequence>
<keyword evidence="14" id="KW-1185">Reference proteome</keyword>
<dbReference type="SUPFAM" id="SSF55190">
    <property type="entry name" value="Arginyl-tRNA synthetase (ArgRS), N-terminal 'additional' domain"/>
    <property type="match status" value="1"/>
</dbReference>
<dbReference type="NCBIfam" id="TIGR00456">
    <property type="entry name" value="argS"/>
    <property type="match status" value="1"/>
</dbReference>
<dbReference type="SUPFAM" id="SSF47323">
    <property type="entry name" value="Anticodon-binding domain of a subclass of class I aminoacyl-tRNA synthetases"/>
    <property type="match status" value="1"/>
</dbReference>
<keyword evidence="13" id="KW-0540">Nuclease</keyword>
<dbReference type="InterPro" id="IPR036695">
    <property type="entry name" value="Arg-tRNA-synth_N_sf"/>
</dbReference>
<keyword evidence="13" id="KW-0378">Hydrolase</keyword>
<dbReference type="InterPro" id="IPR001278">
    <property type="entry name" value="Arg-tRNA-ligase"/>
</dbReference>
<dbReference type="InterPro" id="IPR005148">
    <property type="entry name" value="Arg-tRNA-synth_N"/>
</dbReference>
<dbReference type="PROSITE" id="PS00178">
    <property type="entry name" value="AA_TRNA_LIGASE_I"/>
    <property type="match status" value="1"/>
</dbReference>